<evidence type="ECO:0000259" key="3">
    <source>
        <dbReference type="Pfam" id="PF01370"/>
    </source>
</evidence>
<dbReference type="SUPFAM" id="SSF51735">
    <property type="entry name" value="NAD(P)-binding Rossmann-fold domains"/>
    <property type="match status" value="1"/>
</dbReference>
<dbReference type="OrthoDB" id="9811425at2"/>
<protein>
    <submittedName>
        <fullName evidence="4">NAD-dependent epimerase/dehydratase family protein</fullName>
    </submittedName>
</protein>
<evidence type="ECO:0000256" key="1">
    <source>
        <dbReference type="ARBA" id="ARBA00005125"/>
    </source>
</evidence>
<evidence type="ECO:0000313" key="5">
    <source>
        <dbReference type="Proteomes" id="UP000268192"/>
    </source>
</evidence>
<dbReference type="KEGG" id="abaw:D5400_06205"/>
<keyword evidence="5" id="KW-1185">Reference proteome</keyword>
<evidence type="ECO:0000256" key="2">
    <source>
        <dbReference type="ARBA" id="ARBA00007637"/>
    </source>
</evidence>
<organism evidence="4 5">
    <name type="scientific">Georhizobium profundi</name>
    <dbReference type="NCBI Taxonomy" id="2341112"/>
    <lineage>
        <taxon>Bacteria</taxon>
        <taxon>Pseudomonadati</taxon>
        <taxon>Pseudomonadota</taxon>
        <taxon>Alphaproteobacteria</taxon>
        <taxon>Hyphomicrobiales</taxon>
        <taxon>Rhizobiaceae</taxon>
        <taxon>Georhizobium</taxon>
    </lineage>
</organism>
<reference evidence="4 5" key="1">
    <citation type="submission" date="2018-09" db="EMBL/GenBank/DDBJ databases">
        <title>Marinorhizobium profundi gen. nov., sp. nov., isolated from a deep-sea sediment sample from the New Britain Trench and proposal of Marinorhizobiaceae fam. nov. in the order Rhizobiales of the class Alphaproteobacteria.</title>
        <authorList>
            <person name="Cao J."/>
        </authorList>
    </citation>
    <scope>NUCLEOTIDE SEQUENCE [LARGE SCALE GENOMIC DNA]</scope>
    <source>
        <strain evidence="4 5">WS11</strain>
    </source>
</reference>
<feature type="domain" description="NAD-dependent epimerase/dehydratase" evidence="3">
    <location>
        <begin position="5"/>
        <end position="232"/>
    </location>
</feature>
<gene>
    <name evidence="4" type="ORF">D5400_06205</name>
</gene>
<comment type="similarity">
    <text evidence="2">Belongs to the NAD(P)-dependent epimerase/dehydratase family.</text>
</comment>
<dbReference type="Pfam" id="PF01370">
    <property type="entry name" value="Epimerase"/>
    <property type="match status" value="1"/>
</dbReference>
<dbReference type="AlphaFoldDB" id="A0A3S9B1X5"/>
<dbReference type="PANTHER" id="PTHR43000">
    <property type="entry name" value="DTDP-D-GLUCOSE 4,6-DEHYDRATASE-RELATED"/>
    <property type="match status" value="1"/>
</dbReference>
<accession>A0A3S9B1X5</accession>
<sequence length="305" mass="32657">MARYIVTGSTGFLGSDLALHLDHSGHEVIRAGRHSVAHQTMVHFDLGDLTTLSNLAATGADGIFHLAWSTTPAVAEANPYQDIATNVAGTVALFQFARSQKIPIVFVSSGGTVYGNAAITPTPETCPLNPIGAYGLGKSSAEQYADYYSHLGADIRIARVSNPFGEGQSAARLQGVIPIFAKKIAKGEPITIWGDGENLRDYIPARDVSIALTKIMLQEGASVRRPSVFNIGAGIGLSLNRLIAIFEEEIGLKANVKYLDARPFDIQASILDVQRASDLLQWKPSADPESSVRAFARAIQAKKTR</sequence>
<evidence type="ECO:0000313" key="4">
    <source>
        <dbReference type="EMBL" id="AZN70920.1"/>
    </source>
</evidence>
<dbReference type="EMBL" id="CP032509">
    <property type="protein sequence ID" value="AZN70920.1"/>
    <property type="molecule type" value="Genomic_DNA"/>
</dbReference>
<proteinExistence type="inferred from homology"/>
<dbReference type="InterPro" id="IPR001509">
    <property type="entry name" value="Epimerase_deHydtase"/>
</dbReference>
<comment type="pathway">
    <text evidence="1">Bacterial outer membrane biogenesis; LPS O-antigen biosynthesis.</text>
</comment>
<dbReference type="RefSeq" id="WP_126008668.1">
    <property type="nucleotide sequence ID" value="NZ_CP032509.1"/>
</dbReference>
<dbReference type="Gene3D" id="3.40.50.720">
    <property type="entry name" value="NAD(P)-binding Rossmann-like Domain"/>
    <property type="match status" value="1"/>
</dbReference>
<dbReference type="Proteomes" id="UP000268192">
    <property type="component" value="Chromosome"/>
</dbReference>
<name>A0A3S9B1X5_9HYPH</name>
<dbReference type="InterPro" id="IPR036291">
    <property type="entry name" value="NAD(P)-bd_dom_sf"/>
</dbReference>